<dbReference type="Proteomes" id="UP000051906">
    <property type="component" value="Unassembled WGS sequence"/>
</dbReference>
<feature type="compositionally biased region" description="Polar residues" evidence="1">
    <location>
        <begin position="50"/>
        <end position="75"/>
    </location>
</feature>
<evidence type="ECO:0000256" key="1">
    <source>
        <dbReference type="SAM" id="MobiDB-lite"/>
    </source>
</evidence>
<dbReference type="EMBL" id="JQCA01000098">
    <property type="protein sequence ID" value="KRO03377.1"/>
    <property type="molecule type" value="Genomic_DNA"/>
</dbReference>
<keyword evidence="2" id="KW-0472">Membrane</keyword>
<dbReference type="AlphaFoldDB" id="A0A0R2LNX7"/>
<keyword evidence="5" id="KW-1185">Reference proteome</keyword>
<dbReference type="PATRIC" id="fig|616990.3.peg.306"/>
<evidence type="ECO:0000256" key="2">
    <source>
        <dbReference type="SAM" id="Phobius"/>
    </source>
</evidence>
<name>A0A0R2LNX7_9LACO</name>
<sequence>MLVLSLLIIGWVFPTAARASTQTGDVQQSNYSVTLTPPSSGGEGDLITTPGLSHNNSGGAGATVTQTADGSSQPVSTNHGLTGLLPQTSETTLGLGVMAGIILMLLVWIGFIKTRMKKQNN</sequence>
<feature type="signal peptide" evidence="3">
    <location>
        <begin position="1"/>
        <end position="19"/>
    </location>
</feature>
<feature type="chain" id="PRO_5006420060" description="Gram-positive cocci surface proteins LPxTG domain-containing protein" evidence="3">
    <location>
        <begin position="20"/>
        <end position="121"/>
    </location>
</feature>
<gene>
    <name evidence="4" type="ORF">IV54_GL000283</name>
</gene>
<evidence type="ECO:0000313" key="5">
    <source>
        <dbReference type="Proteomes" id="UP000051906"/>
    </source>
</evidence>
<comment type="caution">
    <text evidence="4">The sequence shown here is derived from an EMBL/GenBank/DDBJ whole genome shotgun (WGS) entry which is preliminary data.</text>
</comment>
<organism evidence="4 5">
    <name type="scientific">Levilactobacillus paucivorans</name>
    <dbReference type="NCBI Taxonomy" id="616990"/>
    <lineage>
        <taxon>Bacteria</taxon>
        <taxon>Bacillati</taxon>
        <taxon>Bacillota</taxon>
        <taxon>Bacilli</taxon>
        <taxon>Lactobacillales</taxon>
        <taxon>Lactobacillaceae</taxon>
        <taxon>Levilactobacillus</taxon>
    </lineage>
</organism>
<feature type="region of interest" description="Disordered" evidence="1">
    <location>
        <begin position="27"/>
        <end position="75"/>
    </location>
</feature>
<reference evidence="4 5" key="1">
    <citation type="journal article" date="2015" name="Genome Announc.">
        <title>Expanding the biotechnology potential of lactobacilli through comparative genomics of 213 strains and associated genera.</title>
        <authorList>
            <person name="Sun Z."/>
            <person name="Harris H.M."/>
            <person name="McCann A."/>
            <person name="Guo C."/>
            <person name="Argimon S."/>
            <person name="Zhang W."/>
            <person name="Yang X."/>
            <person name="Jeffery I.B."/>
            <person name="Cooney J.C."/>
            <person name="Kagawa T.F."/>
            <person name="Liu W."/>
            <person name="Song Y."/>
            <person name="Salvetti E."/>
            <person name="Wrobel A."/>
            <person name="Rasinkangas P."/>
            <person name="Parkhill J."/>
            <person name="Rea M.C."/>
            <person name="O'Sullivan O."/>
            <person name="Ritari J."/>
            <person name="Douillard F.P."/>
            <person name="Paul Ross R."/>
            <person name="Yang R."/>
            <person name="Briner A.E."/>
            <person name="Felis G.E."/>
            <person name="de Vos W.M."/>
            <person name="Barrangou R."/>
            <person name="Klaenhammer T.R."/>
            <person name="Caufield P.W."/>
            <person name="Cui Y."/>
            <person name="Zhang H."/>
            <person name="O'Toole P.W."/>
        </authorList>
    </citation>
    <scope>NUCLEOTIDE SEQUENCE [LARGE SCALE GENOMIC DNA]</scope>
    <source>
        <strain evidence="4 5">DSM 22467</strain>
    </source>
</reference>
<evidence type="ECO:0000313" key="4">
    <source>
        <dbReference type="EMBL" id="KRO03377.1"/>
    </source>
</evidence>
<proteinExistence type="predicted"/>
<feature type="compositionally biased region" description="Polar residues" evidence="1">
    <location>
        <begin position="27"/>
        <end position="39"/>
    </location>
</feature>
<feature type="transmembrane region" description="Helical" evidence="2">
    <location>
        <begin position="93"/>
        <end position="112"/>
    </location>
</feature>
<protein>
    <recommendedName>
        <fullName evidence="6">Gram-positive cocci surface proteins LPxTG domain-containing protein</fullName>
    </recommendedName>
</protein>
<keyword evidence="2" id="KW-1133">Transmembrane helix</keyword>
<evidence type="ECO:0008006" key="6">
    <source>
        <dbReference type="Google" id="ProtNLM"/>
    </source>
</evidence>
<dbReference type="STRING" id="616990.IV54_GL000283"/>
<keyword evidence="2" id="KW-0812">Transmembrane</keyword>
<evidence type="ECO:0000256" key="3">
    <source>
        <dbReference type="SAM" id="SignalP"/>
    </source>
</evidence>
<dbReference type="NCBIfam" id="TIGR01167">
    <property type="entry name" value="LPXTG_anchor"/>
    <property type="match status" value="1"/>
</dbReference>
<accession>A0A0R2LNX7</accession>
<keyword evidence="3" id="KW-0732">Signal</keyword>